<evidence type="ECO:0000256" key="1">
    <source>
        <dbReference type="ARBA" id="ARBA00023015"/>
    </source>
</evidence>
<dbReference type="Pfam" id="PF02311">
    <property type="entry name" value="AraC_binding"/>
    <property type="match status" value="1"/>
</dbReference>
<dbReference type="OrthoDB" id="9793451at2"/>
<keyword evidence="6" id="KW-1185">Reference proteome</keyword>
<dbReference type="RefSeq" id="WP_070742485.1">
    <property type="nucleotide sequence ID" value="NZ_MDZA01000110.1"/>
</dbReference>
<dbReference type="InterPro" id="IPR009057">
    <property type="entry name" value="Homeodomain-like_sf"/>
</dbReference>
<dbReference type="InterPro" id="IPR014710">
    <property type="entry name" value="RmlC-like_jellyroll"/>
</dbReference>
<dbReference type="GO" id="GO:0003700">
    <property type="term" value="F:DNA-binding transcription factor activity"/>
    <property type="evidence" value="ECO:0007669"/>
    <property type="project" value="InterPro"/>
</dbReference>
<organism evidence="5 6">
    <name type="scientific">Hymenobacter coccineus</name>
    <dbReference type="NCBI Taxonomy" id="1908235"/>
    <lineage>
        <taxon>Bacteria</taxon>
        <taxon>Pseudomonadati</taxon>
        <taxon>Bacteroidota</taxon>
        <taxon>Cytophagia</taxon>
        <taxon>Cytophagales</taxon>
        <taxon>Hymenobacteraceae</taxon>
        <taxon>Hymenobacter</taxon>
    </lineage>
</organism>
<sequence length="289" mass="32430">MAASLPTVAFRPDLAVGLEVVALRRLLASKAPTLLVPVRAAFYQVIWVRHGQALHTVDFQRVVLGPGSLLFVGPGRVHTFDLTAEYEGQLLLFTEAFFARSDAATRFLHTTSLFQELRDVPVVLADRDAAVFATLLAQLATELRQAPDAYQPVVLQNVVHTFLLLAERAQRQQGYRPLDRSPQLTATVRFRALVEQQFQAERSVRGYAAQLNLPEKRLAQATASLLGKRPKQVIDERVTLEAKRLLAHTHASVKEIGFALGFGEPTNFIKYFRRQTRLTPTEFRERHVA</sequence>
<dbReference type="SMART" id="SM00342">
    <property type="entry name" value="HTH_ARAC"/>
    <property type="match status" value="1"/>
</dbReference>
<evidence type="ECO:0000256" key="2">
    <source>
        <dbReference type="ARBA" id="ARBA00023125"/>
    </source>
</evidence>
<dbReference type="PROSITE" id="PS01124">
    <property type="entry name" value="HTH_ARAC_FAMILY_2"/>
    <property type="match status" value="1"/>
</dbReference>
<feature type="domain" description="HTH araC/xylS-type" evidence="4">
    <location>
        <begin position="188"/>
        <end position="286"/>
    </location>
</feature>
<dbReference type="PANTHER" id="PTHR43280:SF32">
    <property type="entry name" value="TRANSCRIPTIONAL REGULATORY PROTEIN"/>
    <property type="match status" value="1"/>
</dbReference>
<evidence type="ECO:0000313" key="5">
    <source>
        <dbReference type="EMBL" id="OGX90852.1"/>
    </source>
</evidence>
<evidence type="ECO:0000259" key="4">
    <source>
        <dbReference type="PROSITE" id="PS01124"/>
    </source>
</evidence>
<dbReference type="GO" id="GO:0043565">
    <property type="term" value="F:sequence-specific DNA binding"/>
    <property type="evidence" value="ECO:0007669"/>
    <property type="project" value="InterPro"/>
</dbReference>
<dbReference type="AlphaFoldDB" id="A0A1G1TJ01"/>
<proteinExistence type="predicted"/>
<keyword evidence="3" id="KW-0804">Transcription</keyword>
<dbReference type="Gene3D" id="2.60.120.10">
    <property type="entry name" value="Jelly Rolls"/>
    <property type="match status" value="1"/>
</dbReference>
<dbReference type="InterPro" id="IPR003313">
    <property type="entry name" value="AraC-bd"/>
</dbReference>
<dbReference type="InterPro" id="IPR018060">
    <property type="entry name" value="HTH_AraC"/>
</dbReference>
<reference evidence="5 6" key="1">
    <citation type="submission" date="2016-08" db="EMBL/GenBank/DDBJ databases">
        <title>Hymenobacter coccineus sp. nov., Hymenobacter lapidarius sp. nov. and Hymenobacter glacialis sp. nov., isolated from Antarctic soil.</title>
        <authorList>
            <person name="Sedlacek I."/>
            <person name="Kralova S."/>
            <person name="Kyrova K."/>
            <person name="Maslanova I."/>
            <person name="Stankova E."/>
            <person name="Vrbovska V."/>
            <person name="Nemec M."/>
            <person name="Bartak M."/>
            <person name="Svec P."/>
            <person name="Busse H.-J."/>
            <person name="Pantucek R."/>
        </authorList>
    </citation>
    <scope>NUCLEOTIDE SEQUENCE [LARGE SCALE GENOMIC DNA]</scope>
    <source>
        <strain evidence="5 6">CCM 8649</strain>
    </source>
</reference>
<keyword evidence="2" id="KW-0238">DNA-binding</keyword>
<protein>
    <recommendedName>
        <fullName evidence="4">HTH araC/xylS-type domain-containing protein</fullName>
    </recommendedName>
</protein>
<dbReference type="SUPFAM" id="SSF46689">
    <property type="entry name" value="Homeodomain-like"/>
    <property type="match status" value="1"/>
</dbReference>
<dbReference type="Gene3D" id="1.10.10.60">
    <property type="entry name" value="Homeodomain-like"/>
    <property type="match status" value="1"/>
</dbReference>
<dbReference type="PANTHER" id="PTHR43280">
    <property type="entry name" value="ARAC-FAMILY TRANSCRIPTIONAL REGULATOR"/>
    <property type="match status" value="1"/>
</dbReference>
<dbReference type="Proteomes" id="UP000177506">
    <property type="component" value="Unassembled WGS sequence"/>
</dbReference>
<evidence type="ECO:0000256" key="3">
    <source>
        <dbReference type="ARBA" id="ARBA00023163"/>
    </source>
</evidence>
<gene>
    <name evidence="5" type="ORF">BEN49_05870</name>
</gene>
<dbReference type="SUPFAM" id="SSF51182">
    <property type="entry name" value="RmlC-like cupins"/>
    <property type="match status" value="1"/>
</dbReference>
<dbReference type="InterPro" id="IPR011051">
    <property type="entry name" value="RmlC_Cupin_sf"/>
</dbReference>
<evidence type="ECO:0000313" key="6">
    <source>
        <dbReference type="Proteomes" id="UP000177506"/>
    </source>
</evidence>
<name>A0A1G1TJ01_9BACT</name>
<accession>A0A1G1TJ01</accession>
<dbReference type="EMBL" id="MDZA01000110">
    <property type="protein sequence ID" value="OGX90852.1"/>
    <property type="molecule type" value="Genomic_DNA"/>
</dbReference>
<dbReference type="Pfam" id="PF12833">
    <property type="entry name" value="HTH_18"/>
    <property type="match status" value="1"/>
</dbReference>
<comment type="caution">
    <text evidence="5">The sequence shown here is derived from an EMBL/GenBank/DDBJ whole genome shotgun (WGS) entry which is preliminary data.</text>
</comment>
<keyword evidence="1" id="KW-0805">Transcription regulation</keyword>